<protein>
    <recommendedName>
        <fullName evidence="2">tRNA-guanine(15) transglycosylase-like domain-containing protein</fullName>
    </recommendedName>
</protein>
<dbReference type="InterPro" id="IPR050076">
    <property type="entry name" value="ArchSynthase1/Queuine_TRR"/>
</dbReference>
<name>A0A2M7BQJ4_9BACT</name>
<reference evidence="4" key="1">
    <citation type="submission" date="2017-09" db="EMBL/GenBank/DDBJ databases">
        <title>Depth-based differentiation of microbial function through sediment-hosted aquifers and enrichment of novel symbionts in the deep terrestrial subsurface.</title>
        <authorList>
            <person name="Probst A.J."/>
            <person name="Ladd B."/>
            <person name="Jarett J.K."/>
            <person name="Geller-Mcgrath D.E."/>
            <person name="Sieber C.M.K."/>
            <person name="Emerson J.B."/>
            <person name="Anantharaman K."/>
            <person name="Thomas B.C."/>
            <person name="Malmstrom R."/>
            <person name="Stieglmeier M."/>
            <person name="Klingl A."/>
            <person name="Woyke T."/>
            <person name="Ryan C.M."/>
            <person name="Banfield J.F."/>
        </authorList>
    </citation>
    <scope>NUCLEOTIDE SEQUENCE [LARGE SCALE GENOMIC DNA]</scope>
</reference>
<dbReference type="EMBL" id="PEVB01000024">
    <property type="protein sequence ID" value="PIV07732.1"/>
    <property type="molecule type" value="Genomic_DNA"/>
</dbReference>
<dbReference type="SUPFAM" id="SSF51713">
    <property type="entry name" value="tRNA-guanine transglycosylase"/>
    <property type="match status" value="1"/>
</dbReference>
<dbReference type="InterPro" id="IPR002616">
    <property type="entry name" value="tRNA_ribo_trans-like"/>
</dbReference>
<dbReference type="PANTHER" id="PTHR46499:SF1">
    <property type="entry name" value="QUEUINE TRNA-RIBOSYLTRANSFERASE"/>
    <property type="match status" value="1"/>
</dbReference>
<comment type="caution">
    <text evidence="3">The sequence shown here is derived from an EMBL/GenBank/DDBJ whole genome shotgun (WGS) entry which is preliminary data.</text>
</comment>
<evidence type="ECO:0000313" key="3">
    <source>
        <dbReference type="EMBL" id="PIV07732.1"/>
    </source>
</evidence>
<dbReference type="Proteomes" id="UP000229191">
    <property type="component" value="Unassembled WGS sequence"/>
</dbReference>
<proteinExistence type="predicted"/>
<evidence type="ECO:0000256" key="1">
    <source>
        <dbReference type="ARBA" id="ARBA00022694"/>
    </source>
</evidence>
<dbReference type="GO" id="GO:0002099">
    <property type="term" value="P:tRNA wobble guanine modification"/>
    <property type="evidence" value="ECO:0007669"/>
    <property type="project" value="TreeGrafter"/>
</dbReference>
<evidence type="ECO:0000313" key="4">
    <source>
        <dbReference type="Proteomes" id="UP000229191"/>
    </source>
</evidence>
<dbReference type="GO" id="GO:0005737">
    <property type="term" value="C:cytoplasm"/>
    <property type="evidence" value="ECO:0007669"/>
    <property type="project" value="TreeGrafter"/>
</dbReference>
<sequence>MKPLFFKTITGNKIQLPVFFPDATRAVLKTLDSADIESTKTPGILVNTFHLNNFPGESVIKEHKGIRNFMSWNGGVISDSGGFQVMSLAKSVTSKKNPVTDDGVNFKIPGTSKKILFTPKTSIDFQMVLKTDMVVVLDDFTDLDANSNKQRETVERTILWARECKKIFTKNCDQRKLTPENRPYLLGVVQGGFNIDLRRECTERLVEIGFDGLGYGGWPQNIDKTFNYDIPRVIGENCPDNYLLYGLGVGKPHEIANMVAMGWNIFDCVLPTRDARHKRLYTFNAKTIDDIDLSTDKFYSYYVPDKEIHYHDQHPVSSACDCLLCTRYDRSYLRHLFQIGDMTAGRLATIHNLRFYSILMEKLRTIYNNL</sequence>
<dbReference type="Pfam" id="PF01702">
    <property type="entry name" value="TGT"/>
    <property type="match status" value="1"/>
</dbReference>
<dbReference type="AlphaFoldDB" id="A0A2M7BQJ4"/>
<dbReference type="PANTHER" id="PTHR46499">
    <property type="entry name" value="QUEUINE TRNA-RIBOSYLTRANSFERASE"/>
    <property type="match status" value="1"/>
</dbReference>
<evidence type="ECO:0000259" key="2">
    <source>
        <dbReference type="Pfam" id="PF01702"/>
    </source>
</evidence>
<keyword evidence="1" id="KW-0819">tRNA processing</keyword>
<dbReference type="Gene3D" id="3.20.20.105">
    <property type="entry name" value="Queuine tRNA-ribosyltransferase-like"/>
    <property type="match status" value="1"/>
</dbReference>
<accession>A0A2M7BQJ4</accession>
<dbReference type="NCBIfam" id="TIGR00449">
    <property type="entry name" value="tgt_general"/>
    <property type="match status" value="1"/>
</dbReference>
<dbReference type="InterPro" id="IPR036511">
    <property type="entry name" value="TGT-like_sf"/>
</dbReference>
<organism evidence="3 4">
    <name type="scientific">Candidatus Shapirobacteria bacterium CG03_land_8_20_14_0_80_35_14</name>
    <dbReference type="NCBI Taxonomy" id="1974878"/>
    <lineage>
        <taxon>Bacteria</taxon>
        <taxon>Candidatus Shapironibacteriota</taxon>
    </lineage>
</organism>
<feature type="domain" description="tRNA-guanine(15) transglycosylase-like" evidence="2">
    <location>
        <begin position="10"/>
        <end position="365"/>
    </location>
</feature>
<gene>
    <name evidence="3" type="ORF">COS53_00850</name>
</gene>